<keyword evidence="3" id="KW-0969">Cilium</keyword>
<accession>A0A3P3ZL99</accession>
<evidence type="ECO:0000313" key="3">
    <source>
        <dbReference type="EMBL" id="VAY86555.1"/>
    </source>
</evidence>
<reference evidence="3" key="1">
    <citation type="submission" date="2018-10" db="EMBL/GenBank/DDBJ databases">
        <authorList>
            <person name="Plewniak F."/>
        </authorList>
    </citation>
    <scope>NUCLEOTIDE SEQUENCE</scope>
</reference>
<dbReference type="GO" id="GO:0005198">
    <property type="term" value="F:structural molecule activity"/>
    <property type="evidence" value="ECO:0007669"/>
    <property type="project" value="InterPro"/>
</dbReference>
<dbReference type="GO" id="GO:0071973">
    <property type="term" value="P:bacterial-type flagellum-dependent cell motility"/>
    <property type="evidence" value="ECO:0007669"/>
    <property type="project" value="InterPro"/>
</dbReference>
<keyword evidence="3" id="KW-0966">Cell projection</keyword>
<dbReference type="InterPro" id="IPR001624">
    <property type="entry name" value="FliE"/>
</dbReference>
<protein>
    <submittedName>
        <fullName evidence="3">Flagellar hook-basal body complex protein FliE</fullName>
    </submittedName>
</protein>
<gene>
    <name evidence="3" type="primary">fliE</name>
    <name evidence="3" type="ORF">CARN8_1070003</name>
</gene>
<sequence>MNVSAVDGLLAQMQAAATAAQGGSRPLSRSSPSATGADFSTLLKHSVDQIAQSQSQADSLTQKFTSGSSNVSLSDAMMAMQKATITLQTGIQIRNKVVTAYTDIMNMQV</sequence>
<keyword evidence="2" id="KW-0975">Bacterial flagellum</keyword>
<dbReference type="GO" id="GO:0009425">
    <property type="term" value="C:bacterial-type flagellum basal body"/>
    <property type="evidence" value="ECO:0007669"/>
    <property type="project" value="UniProtKB-SubCell"/>
</dbReference>
<dbReference type="NCBIfam" id="TIGR00205">
    <property type="entry name" value="fliE"/>
    <property type="match status" value="1"/>
</dbReference>
<dbReference type="PRINTS" id="PR01006">
    <property type="entry name" value="FLGHOOKFLIE"/>
</dbReference>
<dbReference type="PANTHER" id="PTHR34653:SF1">
    <property type="entry name" value="FLAGELLAR HOOK-BASAL BODY COMPLEX PROTEIN FLIE"/>
    <property type="match status" value="1"/>
</dbReference>
<dbReference type="AlphaFoldDB" id="A0A3P3ZL99"/>
<dbReference type="PANTHER" id="PTHR34653">
    <property type="match status" value="1"/>
</dbReference>
<keyword evidence="3" id="KW-0282">Flagellum</keyword>
<dbReference type="EMBL" id="UOYP01000010">
    <property type="protein sequence ID" value="VAY86555.1"/>
    <property type="molecule type" value="Genomic_DNA"/>
</dbReference>
<evidence type="ECO:0000256" key="2">
    <source>
        <dbReference type="ARBA" id="ARBA00023143"/>
    </source>
</evidence>
<proteinExistence type="inferred from homology"/>
<dbReference type="HAMAP" id="MF_00724">
    <property type="entry name" value="FliE"/>
    <property type="match status" value="1"/>
</dbReference>
<organism evidence="3">
    <name type="scientific">mine drainage metagenome</name>
    <dbReference type="NCBI Taxonomy" id="410659"/>
    <lineage>
        <taxon>unclassified sequences</taxon>
        <taxon>metagenomes</taxon>
        <taxon>ecological metagenomes</taxon>
    </lineage>
</organism>
<evidence type="ECO:0000256" key="1">
    <source>
        <dbReference type="ARBA" id="ARBA00004117"/>
    </source>
</evidence>
<dbReference type="Pfam" id="PF02049">
    <property type="entry name" value="FliE"/>
    <property type="match status" value="1"/>
</dbReference>
<name>A0A3P3ZL99_9ZZZZ</name>
<comment type="subcellular location">
    <subcellularLocation>
        <location evidence="1">Bacterial flagellum basal body</location>
    </subcellularLocation>
</comment>
<dbReference type="GO" id="GO:0003774">
    <property type="term" value="F:cytoskeletal motor activity"/>
    <property type="evidence" value="ECO:0007669"/>
    <property type="project" value="InterPro"/>
</dbReference>